<evidence type="ECO:0000256" key="4">
    <source>
        <dbReference type="ARBA" id="ARBA00023203"/>
    </source>
</evidence>
<dbReference type="GO" id="GO:0005737">
    <property type="term" value="C:cytoplasm"/>
    <property type="evidence" value="ECO:0007669"/>
    <property type="project" value="UniProtKB-SubCell"/>
</dbReference>
<keyword evidence="4" id="KW-0009">Actin-binding</keyword>
<organism evidence="6 7">
    <name type="scientific">Caulochytrium protostelioides</name>
    <dbReference type="NCBI Taxonomy" id="1555241"/>
    <lineage>
        <taxon>Eukaryota</taxon>
        <taxon>Fungi</taxon>
        <taxon>Fungi incertae sedis</taxon>
        <taxon>Chytridiomycota</taxon>
        <taxon>Chytridiomycota incertae sedis</taxon>
        <taxon>Chytridiomycetes</taxon>
        <taxon>Caulochytriales</taxon>
        <taxon>Caulochytriaceae</taxon>
        <taxon>Caulochytrium</taxon>
    </lineage>
</organism>
<reference evidence="7" key="1">
    <citation type="journal article" date="2018" name="Nat. Microbiol.">
        <title>Leveraging single-cell genomics to expand the fungal tree of life.</title>
        <authorList>
            <person name="Ahrendt S.R."/>
            <person name="Quandt C.A."/>
            <person name="Ciobanu D."/>
            <person name="Clum A."/>
            <person name="Salamov A."/>
            <person name="Andreopoulos B."/>
            <person name="Cheng J.F."/>
            <person name="Woyke T."/>
            <person name="Pelin A."/>
            <person name="Henrissat B."/>
            <person name="Reynolds N.K."/>
            <person name="Benny G.L."/>
            <person name="Smith M.E."/>
            <person name="James T.Y."/>
            <person name="Grigoriev I.V."/>
        </authorList>
    </citation>
    <scope>NUCLEOTIDE SEQUENCE [LARGE SCALE GENOMIC DNA]</scope>
    <source>
        <strain evidence="7">ATCC 52028</strain>
    </source>
</reference>
<dbReference type="InterPro" id="IPR017997">
    <property type="entry name" value="Vinculin"/>
</dbReference>
<name>A0A4P9WW17_9FUNG</name>
<keyword evidence="3" id="KW-0963">Cytoplasm</keyword>
<dbReference type="Gene3D" id="1.20.120.230">
    <property type="entry name" value="Alpha-catenin/vinculin-like"/>
    <property type="match status" value="2"/>
</dbReference>
<dbReference type="SUPFAM" id="SSF47220">
    <property type="entry name" value="alpha-catenin/vinculin-like"/>
    <property type="match status" value="1"/>
</dbReference>
<gene>
    <name evidence="6" type="ORF">CAUPRSCDRAFT_11593</name>
</gene>
<dbReference type="Proteomes" id="UP000268535">
    <property type="component" value="Unassembled WGS sequence"/>
</dbReference>
<sequence>MLQTRLRAAVEVLVKDSPLLVSGTKLALKRGTLPAFEMRNHCAHRMAAACDDIDRIIQWSEAEESSSMIGDDVFNADHVLAGLLDAQKQLLSAVVSKDTSGATAAAQRLGALQQRLLDHYHAVRPLITDPVQRAAVEQIVQRLQAQDENLVGLTRDAMQSPKGALALGAALACQAVNYQKLKERTNMALVGPFGDAIRAVGDRHAAGSALQQLCVAAKAGDVAQHATAAAAFKAQTATLLQGMKYAIEACAGRDPDHAQHLQLAHDRLDHLQTLADDVTRLTAEAPADVSCVEHMDNVLAAWETAVGEVQQLLLSPDATFTTGELFRGAQAALDHQITTLHRAVDGQQPAQAEQAVAHLLATAQQLLELGEREQGNTEDPAYQAALTQTMGAVRVLLPDLIRMTRVAQNPEARAEYTGALTATVALLHHRIKDLGAHIVQQSAPLVADEADAASDVAGADADGTSDADADATSNADAAEAATSDRTGATASLTADTPAKDASERSGETGTIAEADAATHGESAGTAAPGLRAWPLPVAASFETVAASSGALVASGLDVIYEEAPQLLSEEEAAAAPIKAVGQELKVAVSQWRPESNPVTTSASAMASMLLALAAAHQQLFAEATPANKKQFVERAQAIVGESAVMVAAARPLATECTDLRLRKQLTTTLDRTETLCQQLKIVAAVKASDPNDRDRDQQLVACAKNLLLAFKTCLRDSEAASLRITDPRAARQFQFRKVLYRPYGQSE</sequence>
<dbReference type="InterPro" id="IPR036723">
    <property type="entry name" value="Alpha-catenin/vinculin-like_sf"/>
</dbReference>
<evidence type="ECO:0000313" key="6">
    <source>
        <dbReference type="EMBL" id="RKO96715.1"/>
    </source>
</evidence>
<feature type="compositionally biased region" description="Low complexity" evidence="5">
    <location>
        <begin position="470"/>
        <end position="484"/>
    </location>
</feature>
<dbReference type="InterPro" id="IPR006077">
    <property type="entry name" value="Vinculin/catenin"/>
</dbReference>
<comment type="subcellular location">
    <subcellularLocation>
        <location evidence="1">Cytoplasm</location>
    </subcellularLocation>
</comment>
<feature type="compositionally biased region" description="Polar residues" evidence="5">
    <location>
        <begin position="485"/>
        <end position="494"/>
    </location>
</feature>
<dbReference type="GO" id="GO:0007155">
    <property type="term" value="P:cell adhesion"/>
    <property type="evidence" value="ECO:0007669"/>
    <property type="project" value="InterPro"/>
</dbReference>
<evidence type="ECO:0000256" key="3">
    <source>
        <dbReference type="ARBA" id="ARBA00022490"/>
    </source>
</evidence>
<dbReference type="EMBL" id="ML009676">
    <property type="protein sequence ID" value="RKO96715.1"/>
    <property type="molecule type" value="Genomic_DNA"/>
</dbReference>
<evidence type="ECO:0000256" key="5">
    <source>
        <dbReference type="SAM" id="MobiDB-lite"/>
    </source>
</evidence>
<feature type="region of interest" description="Disordered" evidence="5">
    <location>
        <begin position="456"/>
        <end position="507"/>
    </location>
</feature>
<dbReference type="PANTHER" id="PTHR46180">
    <property type="entry name" value="VINCULIN"/>
    <property type="match status" value="1"/>
</dbReference>
<dbReference type="AlphaFoldDB" id="A0A4P9WW17"/>
<proteinExistence type="inferred from homology"/>
<evidence type="ECO:0000256" key="2">
    <source>
        <dbReference type="ARBA" id="ARBA00008376"/>
    </source>
</evidence>
<protein>
    <submittedName>
        <fullName evidence="6">Uncharacterized protein</fullName>
    </submittedName>
</protein>
<dbReference type="GO" id="GO:0051015">
    <property type="term" value="F:actin filament binding"/>
    <property type="evidence" value="ECO:0007669"/>
    <property type="project" value="InterPro"/>
</dbReference>
<accession>A0A4P9WW17</accession>
<comment type="similarity">
    <text evidence="2">Belongs to the vinculin/alpha-catenin family.</text>
</comment>
<dbReference type="Pfam" id="PF01044">
    <property type="entry name" value="Vinculin"/>
    <property type="match status" value="1"/>
</dbReference>
<evidence type="ECO:0000256" key="1">
    <source>
        <dbReference type="ARBA" id="ARBA00004496"/>
    </source>
</evidence>
<evidence type="ECO:0000313" key="7">
    <source>
        <dbReference type="Proteomes" id="UP000268535"/>
    </source>
</evidence>
<feature type="compositionally biased region" description="Basic and acidic residues" evidence="5">
    <location>
        <begin position="497"/>
        <end position="506"/>
    </location>
</feature>